<dbReference type="InterPro" id="IPR050483">
    <property type="entry name" value="CoA-transferase_III_domain"/>
</dbReference>
<protein>
    <submittedName>
        <fullName evidence="2">CaiB/BaiF CoA-transferase family protein</fullName>
    </submittedName>
</protein>
<proteinExistence type="predicted"/>
<evidence type="ECO:0000313" key="2">
    <source>
        <dbReference type="EMBL" id="MDX4954856.1"/>
    </source>
</evidence>
<evidence type="ECO:0000313" key="3">
    <source>
        <dbReference type="Proteomes" id="UP001287445"/>
    </source>
</evidence>
<comment type="caution">
    <text evidence="2">The sequence shown here is derived from an EMBL/GenBank/DDBJ whole genome shotgun (WGS) entry which is preliminary data.</text>
</comment>
<dbReference type="RefSeq" id="WP_319074155.1">
    <property type="nucleotide sequence ID" value="NZ_JAWWMZ010000005.1"/>
</dbReference>
<evidence type="ECO:0000256" key="1">
    <source>
        <dbReference type="ARBA" id="ARBA00022679"/>
    </source>
</evidence>
<dbReference type="Proteomes" id="UP001287445">
    <property type="component" value="Unassembled WGS sequence"/>
</dbReference>
<dbReference type="Pfam" id="PF02515">
    <property type="entry name" value="CoA_transf_3"/>
    <property type="match status" value="1"/>
</dbReference>
<gene>
    <name evidence="2" type="ORF">SGN30_15685</name>
</gene>
<reference evidence="2" key="1">
    <citation type="submission" date="2023-11" db="EMBL/GenBank/DDBJ databases">
        <title>Identification and selenium tolerance of Delftia acidovorans R3-25.</title>
        <authorList>
            <person name="Zhang S."/>
            <person name="Liu Y."/>
            <person name="Guo Y."/>
        </authorList>
    </citation>
    <scope>NUCLEOTIDE SEQUENCE</scope>
    <source>
        <strain evidence="2">R3-25</strain>
    </source>
</reference>
<name>A0AAJ2VAE7_DELAC</name>
<sequence length="400" mass="42992">MTQQRLRPLDGTTVVSLEHAVAAPFCTRQLADLGARVIKVERPGSGDFARGYDQRVQGQSSHFTWINRSKQSLALDLKQDEAMQALLQLLEGADVLVQNLAPGAAARMGLSYAALRERFPRLIVCDISGYGADGPYRDKKAYDLLIQSEAGFLSVTGTPEVPSKAGISVADIAAGMYAYTNILSALLLRGRTGEGSHIDVSMLEALGEWMGYPMYYAFDGAPPPPRTGASHASIYPYGPFEAGDGGTVMLGLQNEREWKLFCEQVLLQPTLATDARFDSNARRNANREELRALILGVFNALDAAQVVQRLDAAGIANARVNDMAGLWAHPQLAARQRWCSVDTPAGPVQALLPPGANSAFDYRMEAVPAVGEHSAAILAELGWSAERISALCPPPGKTAP</sequence>
<dbReference type="PANTHER" id="PTHR48207">
    <property type="entry name" value="SUCCINATE--HYDROXYMETHYLGLUTARATE COA-TRANSFERASE"/>
    <property type="match status" value="1"/>
</dbReference>
<dbReference type="PANTHER" id="PTHR48207:SF3">
    <property type="entry name" value="SUCCINATE--HYDROXYMETHYLGLUTARATE COA-TRANSFERASE"/>
    <property type="match status" value="1"/>
</dbReference>
<organism evidence="2 3">
    <name type="scientific">Delftia acidovorans</name>
    <name type="common">Pseudomonas acidovorans</name>
    <name type="synonym">Comamonas acidovorans</name>
    <dbReference type="NCBI Taxonomy" id="80866"/>
    <lineage>
        <taxon>Bacteria</taxon>
        <taxon>Pseudomonadati</taxon>
        <taxon>Pseudomonadota</taxon>
        <taxon>Betaproteobacteria</taxon>
        <taxon>Burkholderiales</taxon>
        <taxon>Comamonadaceae</taxon>
        <taxon>Delftia</taxon>
    </lineage>
</organism>
<dbReference type="GO" id="GO:0008410">
    <property type="term" value="F:CoA-transferase activity"/>
    <property type="evidence" value="ECO:0007669"/>
    <property type="project" value="TreeGrafter"/>
</dbReference>
<dbReference type="InterPro" id="IPR003673">
    <property type="entry name" value="CoA-Trfase_fam_III"/>
</dbReference>
<dbReference type="Gene3D" id="3.30.1540.10">
    <property type="entry name" value="formyl-coa transferase, domain 3"/>
    <property type="match status" value="1"/>
</dbReference>
<dbReference type="EMBL" id="JAWWMZ010000005">
    <property type="protein sequence ID" value="MDX4954856.1"/>
    <property type="molecule type" value="Genomic_DNA"/>
</dbReference>
<dbReference type="InterPro" id="IPR023606">
    <property type="entry name" value="CoA-Trfase_III_dom_1_sf"/>
</dbReference>
<dbReference type="Gene3D" id="3.40.50.10540">
    <property type="entry name" value="Crotonobetainyl-coa:carnitine coa-transferase, domain 1"/>
    <property type="match status" value="1"/>
</dbReference>
<accession>A0AAJ2VAE7</accession>
<dbReference type="AlphaFoldDB" id="A0AAJ2VAE7"/>
<keyword evidence="1" id="KW-0808">Transferase</keyword>
<dbReference type="SUPFAM" id="SSF89796">
    <property type="entry name" value="CoA-transferase family III (CaiB/BaiF)"/>
    <property type="match status" value="1"/>
</dbReference>
<dbReference type="InterPro" id="IPR044855">
    <property type="entry name" value="CoA-Trfase_III_dom3_sf"/>
</dbReference>